<dbReference type="EMBL" id="CP005587">
    <property type="protein sequence ID" value="AGK57083.1"/>
    <property type="molecule type" value="Genomic_DNA"/>
</dbReference>
<dbReference type="Proteomes" id="UP000005952">
    <property type="component" value="Chromosome"/>
</dbReference>
<keyword evidence="3" id="KW-1185">Reference proteome</keyword>
<dbReference type="HOGENOM" id="CLU_2395723_0_0_5"/>
<feature type="region of interest" description="Disordered" evidence="1">
    <location>
        <begin position="29"/>
        <end position="53"/>
    </location>
</feature>
<reference evidence="2 3" key="1">
    <citation type="journal article" date="2013" name="Genome Announc.">
        <title>Genome sequences for three denitrifying bacterial strains isolated from a uranium- and nitrate-contaminated subsurface environment.</title>
        <authorList>
            <person name="Venkatramanan R."/>
            <person name="Prakash O."/>
            <person name="Woyke T."/>
            <person name="Chain P."/>
            <person name="Goodwin L.A."/>
            <person name="Watson D."/>
            <person name="Brooks S."/>
            <person name="Kostka J.E."/>
            <person name="Green S.J."/>
        </authorList>
    </citation>
    <scope>NUCLEOTIDE SEQUENCE [LARGE SCALE GENOMIC DNA]</scope>
    <source>
        <strain evidence="2 3">1NES1</strain>
    </source>
</reference>
<proteinExistence type="predicted"/>
<dbReference type="KEGG" id="hdt:HYPDE_27013"/>
<evidence type="ECO:0000256" key="1">
    <source>
        <dbReference type="SAM" id="MobiDB-lite"/>
    </source>
</evidence>
<sequence>MDQAEPRGRKPGRTLRALADETWVPGFLNPSRLRHRGPARRGPRGSIEPHTGGLAFSVQESVRRSATAVDKGCALAWPLAAAYGSDSSRKARP</sequence>
<dbReference type="AlphaFoldDB" id="N0B2B7"/>
<evidence type="ECO:0000313" key="3">
    <source>
        <dbReference type="Proteomes" id="UP000005952"/>
    </source>
</evidence>
<gene>
    <name evidence="2" type="ORF">HYPDE_27013</name>
</gene>
<evidence type="ECO:0000313" key="2">
    <source>
        <dbReference type="EMBL" id="AGK57083.1"/>
    </source>
</evidence>
<accession>N0B2B7</accession>
<name>N0B2B7_9HYPH</name>
<feature type="compositionally biased region" description="Basic residues" evidence="1">
    <location>
        <begin position="32"/>
        <end position="43"/>
    </location>
</feature>
<organism evidence="2 3">
    <name type="scientific">Hyphomicrobium denitrificans 1NES1</name>
    <dbReference type="NCBI Taxonomy" id="670307"/>
    <lineage>
        <taxon>Bacteria</taxon>
        <taxon>Pseudomonadati</taxon>
        <taxon>Pseudomonadota</taxon>
        <taxon>Alphaproteobacteria</taxon>
        <taxon>Hyphomicrobiales</taxon>
        <taxon>Hyphomicrobiaceae</taxon>
        <taxon>Hyphomicrobium</taxon>
    </lineage>
</organism>
<protein>
    <submittedName>
        <fullName evidence="2">Uncharacterized protein</fullName>
    </submittedName>
</protein>